<proteinExistence type="predicted"/>
<reference evidence="11 12" key="1">
    <citation type="journal article" date="2013" name="Proc. Natl. Acad. Sci. U.S.A.">
        <title>Genome of an arbuscular mycorrhizal fungus provides insight into the oldest plant symbiosis.</title>
        <authorList>
            <person name="Tisserant E."/>
            <person name="Malbreil M."/>
            <person name="Kuo A."/>
            <person name="Kohler A."/>
            <person name="Symeonidi A."/>
            <person name="Balestrini R."/>
            <person name="Charron P."/>
            <person name="Duensing N."/>
            <person name="Frei Dit Frey N."/>
            <person name="Gianinazzi-Pearson V."/>
            <person name="Gilbert L.B."/>
            <person name="Handa Y."/>
            <person name="Herr J.R."/>
            <person name="Hijri M."/>
            <person name="Koul R."/>
            <person name="Kawaguchi M."/>
            <person name="Krajinski F."/>
            <person name="Lammers P.J."/>
            <person name="Masclaux F.G."/>
            <person name="Murat C."/>
            <person name="Morin E."/>
            <person name="Ndikumana S."/>
            <person name="Pagni M."/>
            <person name="Petitpierre D."/>
            <person name="Requena N."/>
            <person name="Rosikiewicz P."/>
            <person name="Riley R."/>
            <person name="Saito K."/>
            <person name="San Clemente H."/>
            <person name="Shapiro H."/>
            <person name="van Tuinen D."/>
            <person name="Becard G."/>
            <person name="Bonfante P."/>
            <person name="Paszkowski U."/>
            <person name="Shachar-Hill Y.Y."/>
            <person name="Tuskan G.A."/>
            <person name="Young P.W."/>
            <person name="Sanders I.R."/>
            <person name="Henrissat B."/>
            <person name="Rensing S.A."/>
            <person name="Grigoriev I.V."/>
            <person name="Corradi N."/>
            <person name="Roux C."/>
            <person name="Martin F."/>
        </authorList>
    </citation>
    <scope>NUCLEOTIDE SEQUENCE [LARGE SCALE GENOMIC DNA]</scope>
    <source>
        <strain evidence="11 12">DAOM 197198</strain>
    </source>
</reference>
<dbReference type="InterPro" id="IPR000719">
    <property type="entry name" value="Prot_kinase_dom"/>
</dbReference>
<evidence type="ECO:0000313" key="11">
    <source>
        <dbReference type="EMBL" id="POG77012.1"/>
    </source>
</evidence>
<dbReference type="GO" id="GO:0004674">
    <property type="term" value="F:protein serine/threonine kinase activity"/>
    <property type="evidence" value="ECO:0007669"/>
    <property type="project" value="UniProtKB-KW"/>
</dbReference>
<evidence type="ECO:0000256" key="7">
    <source>
        <dbReference type="ARBA" id="ARBA00047899"/>
    </source>
</evidence>
<dbReference type="VEuPathDB" id="FungiDB:RhiirFUN_003767"/>
<keyword evidence="3" id="KW-0808">Transferase</keyword>
<dbReference type="InterPro" id="IPR051681">
    <property type="entry name" value="Ser/Thr_Kinases-Pseudokinases"/>
</dbReference>
<evidence type="ECO:0000256" key="9">
    <source>
        <dbReference type="PROSITE-ProRule" id="PRU10141"/>
    </source>
</evidence>
<keyword evidence="12" id="KW-1185">Reference proteome</keyword>
<evidence type="ECO:0000256" key="8">
    <source>
        <dbReference type="ARBA" id="ARBA00048679"/>
    </source>
</evidence>
<accession>A0A2P4QH91</accession>
<evidence type="ECO:0000259" key="10">
    <source>
        <dbReference type="PROSITE" id="PS50011"/>
    </source>
</evidence>
<evidence type="ECO:0000256" key="5">
    <source>
        <dbReference type="ARBA" id="ARBA00022777"/>
    </source>
</evidence>
<dbReference type="Gene3D" id="1.10.510.10">
    <property type="entry name" value="Transferase(Phosphotransferase) domain 1"/>
    <property type="match status" value="1"/>
</dbReference>
<dbReference type="Proteomes" id="UP000018888">
    <property type="component" value="Unassembled WGS sequence"/>
</dbReference>
<keyword evidence="4 9" id="KW-0547">Nucleotide-binding</keyword>
<dbReference type="EMBL" id="AUPC02000044">
    <property type="protein sequence ID" value="POG77012.1"/>
    <property type="molecule type" value="Genomic_DNA"/>
</dbReference>
<dbReference type="PROSITE" id="PS00107">
    <property type="entry name" value="PROTEIN_KINASE_ATP"/>
    <property type="match status" value="1"/>
</dbReference>
<evidence type="ECO:0000256" key="6">
    <source>
        <dbReference type="ARBA" id="ARBA00022840"/>
    </source>
</evidence>
<evidence type="ECO:0000256" key="4">
    <source>
        <dbReference type="ARBA" id="ARBA00022741"/>
    </source>
</evidence>
<dbReference type="InterPro" id="IPR011009">
    <property type="entry name" value="Kinase-like_dom_sf"/>
</dbReference>
<dbReference type="PANTHER" id="PTHR44329">
    <property type="entry name" value="SERINE/THREONINE-PROTEIN KINASE TNNI3K-RELATED"/>
    <property type="match status" value="1"/>
</dbReference>
<comment type="caution">
    <text evidence="11">The sequence shown here is derived from an EMBL/GenBank/DDBJ whole genome shotgun (WGS) entry which is preliminary data.</text>
</comment>
<keyword evidence="5" id="KW-0418">Kinase</keyword>
<evidence type="ECO:0000256" key="3">
    <source>
        <dbReference type="ARBA" id="ARBA00022679"/>
    </source>
</evidence>
<comment type="catalytic activity">
    <reaction evidence="8">
        <text>L-seryl-[protein] + ATP = O-phospho-L-seryl-[protein] + ADP + H(+)</text>
        <dbReference type="Rhea" id="RHEA:17989"/>
        <dbReference type="Rhea" id="RHEA-COMP:9863"/>
        <dbReference type="Rhea" id="RHEA-COMP:11604"/>
        <dbReference type="ChEBI" id="CHEBI:15378"/>
        <dbReference type="ChEBI" id="CHEBI:29999"/>
        <dbReference type="ChEBI" id="CHEBI:30616"/>
        <dbReference type="ChEBI" id="CHEBI:83421"/>
        <dbReference type="ChEBI" id="CHEBI:456216"/>
        <dbReference type="EC" id="2.7.11.1"/>
    </reaction>
</comment>
<dbReference type="InterPro" id="IPR017441">
    <property type="entry name" value="Protein_kinase_ATP_BS"/>
</dbReference>
<evidence type="ECO:0000256" key="2">
    <source>
        <dbReference type="ARBA" id="ARBA00022527"/>
    </source>
</evidence>
<dbReference type="GO" id="GO:0005524">
    <property type="term" value="F:ATP binding"/>
    <property type="evidence" value="ECO:0007669"/>
    <property type="project" value="UniProtKB-UniRule"/>
</dbReference>
<keyword evidence="2" id="KW-0723">Serine/threonine-protein kinase</keyword>
<dbReference type="SUPFAM" id="SSF56112">
    <property type="entry name" value="Protein kinase-like (PK-like)"/>
    <property type="match status" value="1"/>
</dbReference>
<evidence type="ECO:0000313" key="12">
    <source>
        <dbReference type="Proteomes" id="UP000018888"/>
    </source>
</evidence>
<sequence length="338" mass="38590">MVVKWIPYNQFNIIQEIGKGGFATVYLATWNYRKVALKCLHNSQNITNEFLNEISAYSIHSVDCILKICGISQNPDTKDYIIVLEYANGGSLNNHNNDIIRDYNWREKLYVLSDIIKGLKKIHENKAVHRDFHTGNVLVLFIDCARYNGSGNTASNIYISDMGFCGEVSNIDKTKIYGVMPFVAPEVLRGKPYTQAADVYSFGMIMYYIATGKQPFAKCAHDNVLALNICNGIRPEINEQEAPKFYINLMKMCWDPNPDNRPSASEVDEVFAYSSLGIFEEFNKQIKEADEYRKTNFLSIENSQSIHPQAYYTSRLLNPFTKDLSNDYTDCLDCNIND</sequence>
<dbReference type="InterPro" id="IPR001245">
    <property type="entry name" value="Ser-Thr/Tyr_kinase_cat_dom"/>
</dbReference>
<dbReference type="PANTHER" id="PTHR44329:SF285">
    <property type="entry name" value="V-MOS MOLONEY MURINE SARCOMA VIRAL ONCO HOMOLOG"/>
    <property type="match status" value="1"/>
</dbReference>
<feature type="binding site" evidence="9">
    <location>
        <position position="38"/>
    </location>
    <ligand>
        <name>ATP</name>
        <dbReference type="ChEBI" id="CHEBI:30616"/>
    </ligand>
</feature>
<dbReference type="Pfam" id="PF07714">
    <property type="entry name" value="PK_Tyr_Ser-Thr"/>
    <property type="match status" value="1"/>
</dbReference>
<reference evidence="11 12" key="2">
    <citation type="journal article" date="2018" name="New Phytol.">
        <title>High intraspecific genome diversity in the model arbuscular mycorrhizal symbiont Rhizophagus irregularis.</title>
        <authorList>
            <person name="Chen E.C.H."/>
            <person name="Morin E."/>
            <person name="Beaudet D."/>
            <person name="Noel J."/>
            <person name="Yildirir G."/>
            <person name="Ndikumana S."/>
            <person name="Charron P."/>
            <person name="St-Onge C."/>
            <person name="Giorgi J."/>
            <person name="Kruger M."/>
            <person name="Marton T."/>
            <person name="Ropars J."/>
            <person name="Grigoriev I.V."/>
            <person name="Hainaut M."/>
            <person name="Henrissat B."/>
            <person name="Roux C."/>
            <person name="Martin F."/>
            <person name="Corradi N."/>
        </authorList>
    </citation>
    <scope>NUCLEOTIDE SEQUENCE [LARGE SCALE GENOMIC DNA]</scope>
    <source>
        <strain evidence="11 12">DAOM 197198</strain>
    </source>
</reference>
<dbReference type="AlphaFoldDB" id="A0A2P4QH91"/>
<comment type="catalytic activity">
    <reaction evidence="7">
        <text>L-threonyl-[protein] + ATP = O-phospho-L-threonyl-[protein] + ADP + H(+)</text>
        <dbReference type="Rhea" id="RHEA:46608"/>
        <dbReference type="Rhea" id="RHEA-COMP:11060"/>
        <dbReference type="Rhea" id="RHEA-COMP:11605"/>
        <dbReference type="ChEBI" id="CHEBI:15378"/>
        <dbReference type="ChEBI" id="CHEBI:30013"/>
        <dbReference type="ChEBI" id="CHEBI:30616"/>
        <dbReference type="ChEBI" id="CHEBI:61977"/>
        <dbReference type="ChEBI" id="CHEBI:456216"/>
        <dbReference type="EC" id="2.7.11.1"/>
    </reaction>
</comment>
<keyword evidence="6 9" id="KW-0067">ATP-binding</keyword>
<feature type="domain" description="Protein kinase" evidence="10">
    <location>
        <begin position="11"/>
        <end position="276"/>
    </location>
</feature>
<dbReference type="PROSITE" id="PS50011">
    <property type="entry name" value="PROTEIN_KINASE_DOM"/>
    <property type="match status" value="1"/>
</dbReference>
<name>A0A2P4QH91_RHIID</name>
<dbReference type="EC" id="2.7.11.1" evidence="1"/>
<protein>
    <recommendedName>
        <fullName evidence="1">non-specific serine/threonine protein kinase</fullName>
        <ecNumber evidence="1">2.7.11.1</ecNumber>
    </recommendedName>
</protein>
<organism evidence="11 12">
    <name type="scientific">Rhizophagus irregularis (strain DAOM 181602 / DAOM 197198 / MUCL 43194)</name>
    <name type="common">Arbuscular mycorrhizal fungus</name>
    <name type="synonym">Glomus intraradices</name>
    <dbReference type="NCBI Taxonomy" id="747089"/>
    <lineage>
        <taxon>Eukaryota</taxon>
        <taxon>Fungi</taxon>
        <taxon>Fungi incertae sedis</taxon>
        <taxon>Mucoromycota</taxon>
        <taxon>Glomeromycotina</taxon>
        <taxon>Glomeromycetes</taxon>
        <taxon>Glomerales</taxon>
        <taxon>Glomeraceae</taxon>
        <taxon>Rhizophagus</taxon>
    </lineage>
</organism>
<evidence type="ECO:0000256" key="1">
    <source>
        <dbReference type="ARBA" id="ARBA00012513"/>
    </source>
</evidence>
<gene>
    <name evidence="11" type="ORF">GLOIN_2v1747737</name>
</gene>